<keyword evidence="1" id="KW-0472">Membrane</keyword>
<keyword evidence="4" id="KW-1185">Reference proteome</keyword>
<dbReference type="GO" id="GO:0016747">
    <property type="term" value="F:acyltransferase activity, transferring groups other than amino-acyl groups"/>
    <property type="evidence" value="ECO:0007669"/>
    <property type="project" value="InterPro"/>
</dbReference>
<protein>
    <submittedName>
        <fullName evidence="3">Acyltransferase family protein</fullName>
    </submittedName>
</protein>
<feature type="transmembrane region" description="Helical" evidence="1">
    <location>
        <begin position="6"/>
        <end position="25"/>
    </location>
</feature>
<feature type="transmembrane region" description="Helical" evidence="1">
    <location>
        <begin position="215"/>
        <end position="234"/>
    </location>
</feature>
<feature type="transmembrane region" description="Helical" evidence="1">
    <location>
        <begin position="59"/>
        <end position="76"/>
    </location>
</feature>
<keyword evidence="1" id="KW-0812">Transmembrane</keyword>
<keyword evidence="3" id="KW-0012">Acyltransferase</keyword>
<comment type="caution">
    <text evidence="3">The sequence shown here is derived from an EMBL/GenBank/DDBJ whole genome shotgun (WGS) entry which is preliminary data.</text>
</comment>
<feature type="domain" description="Acyltransferase 3" evidence="2">
    <location>
        <begin position="10"/>
        <end position="240"/>
    </location>
</feature>
<evidence type="ECO:0000259" key="2">
    <source>
        <dbReference type="Pfam" id="PF01757"/>
    </source>
</evidence>
<gene>
    <name evidence="3" type="ORF">FZ041_03280</name>
</gene>
<proteinExistence type="predicted"/>
<evidence type="ECO:0000256" key="1">
    <source>
        <dbReference type="SAM" id="Phobius"/>
    </source>
</evidence>
<keyword evidence="1" id="KW-1133">Transmembrane helix</keyword>
<dbReference type="InterPro" id="IPR002656">
    <property type="entry name" value="Acyl_transf_3_dom"/>
</dbReference>
<sequence length="277" mass="31865">MLYKKIIGIIPLYYTVAFFYVCFLGKETISQNILLAPVEMLCIQSSFDSLFAISHNGGTWFISCILMCYFIYPFMQEIVKQITVRMKVVIIGVVAGILLYAPFIVYFFKTSSIYSNPFFRMLEFLLGVVICSLMPKISTGKSSKWLYSWQMILLEFLILVAGVTVGVKLHVSVGNYMLYSWVALPMFMLQIISMSGWKVPAYIYDLKSIRYCSKISYAFFLAQFFVWNSTVYIITKLGVDTNAARILISFSQCTIYAIFLHKIVEKFISKTLKEKLL</sequence>
<dbReference type="Proteomes" id="UP000322783">
    <property type="component" value="Unassembled WGS sequence"/>
</dbReference>
<organism evidence="3 4">
    <name type="scientific">Selenomonas caprae</name>
    <dbReference type="NCBI Taxonomy" id="2606905"/>
    <lineage>
        <taxon>Bacteria</taxon>
        <taxon>Bacillati</taxon>
        <taxon>Bacillota</taxon>
        <taxon>Negativicutes</taxon>
        <taxon>Selenomonadales</taxon>
        <taxon>Selenomonadaceae</taxon>
        <taxon>Selenomonas</taxon>
    </lineage>
</organism>
<accession>A0A5D6WN06</accession>
<feature type="transmembrane region" description="Helical" evidence="1">
    <location>
        <begin position="246"/>
        <end position="264"/>
    </location>
</feature>
<keyword evidence="3" id="KW-0808">Transferase</keyword>
<feature type="transmembrane region" description="Helical" evidence="1">
    <location>
        <begin position="179"/>
        <end position="203"/>
    </location>
</feature>
<reference evidence="3 4" key="1">
    <citation type="submission" date="2019-08" db="EMBL/GenBank/DDBJ databases">
        <title>Selenomonas sp. mPRGC5 and Selenomonas sp. mPRGC8 isolated from ruminal fluid of dairy goat (Capra hircus).</title>
        <authorList>
            <person name="Poothong S."/>
            <person name="Nuengjamnong C."/>
            <person name="Tanasupawat S."/>
        </authorList>
    </citation>
    <scope>NUCLEOTIDE SEQUENCE [LARGE SCALE GENOMIC DNA]</scope>
    <source>
        <strain evidence="4">mPRGC8</strain>
    </source>
</reference>
<dbReference type="EMBL" id="VTOZ01000005">
    <property type="protein sequence ID" value="TYZ29951.1"/>
    <property type="molecule type" value="Genomic_DNA"/>
</dbReference>
<feature type="transmembrane region" description="Helical" evidence="1">
    <location>
        <begin position="146"/>
        <end position="167"/>
    </location>
</feature>
<evidence type="ECO:0000313" key="3">
    <source>
        <dbReference type="EMBL" id="TYZ29951.1"/>
    </source>
</evidence>
<dbReference type="AlphaFoldDB" id="A0A5D6WN06"/>
<feature type="transmembrane region" description="Helical" evidence="1">
    <location>
        <begin position="114"/>
        <end position="134"/>
    </location>
</feature>
<feature type="transmembrane region" description="Helical" evidence="1">
    <location>
        <begin position="88"/>
        <end position="108"/>
    </location>
</feature>
<name>A0A5D6WN06_9FIRM</name>
<evidence type="ECO:0000313" key="4">
    <source>
        <dbReference type="Proteomes" id="UP000322783"/>
    </source>
</evidence>
<dbReference type="Pfam" id="PF01757">
    <property type="entry name" value="Acyl_transf_3"/>
    <property type="match status" value="1"/>
</dbReference>